<dbReference type="Proteomes" id="UP000499080">
    <property type="component" value="Unassembled WGS sequence"/>
</dbReference>
<name>A0A4Y2HZL2_ARAVE</name>
<dbReference type="EMBL" id="BGPR01002273">
    <property type="protein sequence ID" value="GBM70783.1"/>
    <property type="molecule type" value="Genomic_DNA"/>
</dbReference>
<organism evidence="1 2">
    <name type="scientific">Araneus ventricosus</name>
    <name type="common">Orbweaver spider</name>
    <name type="synonym">Epeira ventricosa</name>
    <dbReference type="NCBI Taxonomy" id="182803"/>
    <lineage>
        <taxon>Eukaryota</taxon>
        <taxon>Metazoa</taxon>
        <taxon>Ecdysozoa</taxon>
        <taxon>Arthropoda</taxon>
        <taxon>Chelicerata</taxon>
        <taxon>Arachnida</taxon>
        <taxon>Araneae</taxon>
        <taxon>Araneomorphae</taxon>
        <taxon>Entelegynae</taxon>
        <taxon>Araneoidea</taxon>
        <taxon>Araneidae</taxon>
        <taxon>Araneus</taxon>
    </lineage>
</organism>
<reference evidence="1 2" key="1">
    <citation type="journal article" date="2019" name="Sci. Rep.">
        <title>Orb-weaving spider Araneus ventricosus genome elucidates the spidroin gene catalogue.</title>
        <authorList>
            <person name="Kono N."/>
            <person name="Nakamura H."/>
            <person name="Ohtoshi R."/>
            <person name="Moran D.A.P."/>
            <person name="Shinohara A."/>
            <person name="Yoshida Y."/>
            <person name="Fujiwara M."/>
            <person name="Mori M."/>
            <person name="Tomita M."/>
            <person name="Arakawa K."/>
        </authorList>
    </citation>
    <scope>NUCLEOTIDE SEQUENCE [LARGE SCALE GENOMIC DNA]</scope>
</reference>
<dbReference type="AlphaFoldDB" id="A0A4Y2HZL2"/>
<accession>A0A4Y2HZL2</accession>
<gene>
    <name evidence="1" type="ORF">AVEN_69010_1</name>
</gene>
<evidence type="ECO:0000313" key="2">
    <source>
        <dbReference type="Proteomes" id="UP000499080"/>
    </source>
</evidence>
<protein>
    <submittedName>
        <fullName evidence="1">Uncharacterized protein</fullName>
    </submittedName>
</protein>
<sequence length="112" mass="12731">MEYSAVLTVHVDCHRRHGRLGEVIVGGLAREDCHQIVALQGQDFQLVPHHPVGRHGVGVVQQHRFAPPRHGGEGLACKRRKWKISEHLDLWTTEFKNALALMKRPFFFLGLP</sequence>
<comment type="caution">
    <text evidence="1">The sequence shown here is derived from an EMBL/GenBank/DDBJ whole genome shotgun (WGS) entry which is preliminary data.</text>
</comment>
<keyword evidence="2" id="KW-1185">Reference proteome</keyword>
<dbReference type="OrthoDB" id="10495477at2759"/>
<evidence type="ECO:0000313" key="1">
    <source>
        <dbReference type="EMBL" id="GBM70783.1"/>
    </source>
</evidence>
<proteinExistence type="predicted"/>